<reference evidence="2" key="1">
    <citation type="journal article" date="2023" name="Nat. Plants">
        <title>Single-cell RNA sequencing provides a high-resolution roadmap for understanding the multicellular compartmentation of specialized metabolism.</title>
        <authorList>
            <person name="Sun S."/>
            <person name="Shen X."/>
            <person name="Li Y."/>
            <person name="Li Y."/>
            <person name="Wang S."/>
            <person name="Li R."/>
            <person name="Zhang H."/>
            <person name="Shen G."/>
            <person name="Guo B."/>
            <person name="Wei J."/>
            <person name="Xu J."/>
            <person name="St-Pierre B."/>
            <person name="Chen S."/>
            <person name="Sun C."/>
        </authorList>
    </citation>
    <scope>NUCLEOTIDE SEQUENCE [LARGE SCALE GENOMIC DNA]</scope>
</reference>
<proteinExistence type="predicted"/>
<dbReference type="EMBL" id="CM044707">
    <property type="protein sequence ID" value="KAI5655742.1"/>
    <property type="molecule type" value="Genomic_DNA"/>
</dbReference>
<accession>A0ACC0A716</accession>
<keyword evidence="2" id="KW-1185">Reference proteome</keyword>
<gene>
    <name evidence="1" type="ORF">M9H77_32929</name>
</gene>
<dbReference type="Proteomes" id="UP001060085">
    <property type="component" value="Linkage Group LG07"/>
</dbReference>
<evidence type="ECO:0000313" key="2">
    <source>
        <dbReference type="Proteomes" id="UP001060085"/>
    </source>
</evidence>
<protein>
    <submittedName>
        <fullName evidence="1">Uncharacterized protein</fullName>
    </submittedName>
</protein>
<name>A0ACC0A716_CATRO</name>
<sequence>MCHYLGGSISDADPIKKNDEQNSWNSEYQSKKEAMEALKNFNRTNNKRMKKFPQNQTPKCLLPMLIFFLFFFSFVLFISSSKHPLLHSFFPVSRQFLPRQCIASKTLTERFLWYAPHSGFSNQLAEFKNALLMAAILNRTLIVPPILDHHAVALGSCPKFRVLSPNDLRFAVWNHSIDLLRNRRYLSMADIVDLSSLLSDSTVRVIDFRVFVSNWCGLSIADVCSASNTIRKRVARIRDESSKFALSEELNQCGLLLSGYKGSVNDCLYALDEDCRTSVWTYQSDGEDGILDSFQPDDQLKKKKKITFVRRRRDVYKALGPGSKAESAAVLSFGSLFTGSYKGSESYIDIHEARKDKRIQSVLQRTEFLPFVPEIMKAGKEFALQRIKAPFLCAQLRLLDGQFKNHWKATFLGLKQKLESLKQNARLPIHIFVMTDLPTSNWTGSYLGDLAEDSNAFKLFTLTESDDLVVETANKLINIGRDKGSVSVSATLEIVKNCRGKSLPDILLYLEETVCSCASLGFVGTAGSTIAESIELMRKYSKCSG</sequence>
<evidence type="ECO:0000313" key="1">
    <source>
        <dbReference type="EMBL" id="KAI5655742.1"/>
    </source>
</evidence>
<organism evidence="1 2">
    <name type="scientific">Catharanthus roseus</name>
    <name type="common">Madagascar periwinkle</name>
    <name type="synonym">Vinca rosea</name>
    <dbReference type="NCBI Taxonomy" id="4058"/>
    <lineage>
        <taxon>Eukaryota</taxon>
        <taxon>Viridiplantae</taxon>
        <taxon>Streptophyta</taxon>
        <taxon>Embryophyta</taxon>
        <taxon>Tracheophyta</taxon>
        <taxon>Spermatophyta</taxon>
        <taxon>Magnoliopsida</taxon>
        <taxon>eudicotyledons</taxon>
        <taxon>Gunneridae</taxon>
        <taxon>Pentapetalae</taxon>
        <taxon>asterids</taxon>
        <taxon>lamiids</taxon>
        <taxon>Gentianales</taxon>
        <taxon>Apocynaceae</taxon>
        <taxon>Rauvolfioideae</taxon>
        <taxon>Vinceae</taxon>
        <taxon>Catharanthinae</taxon>
        <taxon>Catharanthus</taxon>
    </lineage>
</organism>
<comment type="caution">
    <text evidence="1">The sequence shown here is derived from an EMBL/GenBank/DDBJ whole genome shotgun (WGS) entry which is preliminary data.</text>
</comment>